<dbReference type="InterPro" id="IPR010095">
    <property type="entry name" value="Cas12f1-like_TNB"/>
</dbReference>
<keyword evidence="1" id="KW-0238">DNA-binding</keyword>
<proteinExistence type="predicted"/>
<evidence type="ECO:0000256" key="1">
    <source>
        <dbReference type="ARBA" id="ARBA00023125"/>
    </source>
</evidence>
<dbReference type="GO" id="GO:0003677">
    <property type="term" value="F:DNA binding"/>
    <property type="evidence" value="ECO:0007669"/>
    <property type="project" value="UniProtKB-KW"/>
</dbReference>
<protein>
    <recommendedName>
        <fullName evidence="2">Cas12f1-like TNB domain-containing protein</fullName>
    </recommendedName>
</protein>
<organism evidence="3">
    <name type="scientific">viral metagenome</name>
    <dbReference type="NCBI Taxonomy" id="1070528"/>
    <lineage>
        <taxon>unclassified sequences</taxon>
        <taxon>metagenomes</taxon>
        <taxon>organismal metagenomes</taxon>
    </lineage>
</organism>
<name>A0A6C0DJL7_9ZZZZ</name>
<dbReference type="EMBL" id="MN739631">
    <property type="protein sequence ID" value="QHT17126.1"/>
    <property type="molecule type" value="Genomic_DNA"/>
</dbReference>
<dbReference type="AlphaFoldDB" id="A0A6C0DJL7"/>
<sequence length="604" mass="71859">MPKKKKEDVLPPKVKAKVVRKDVKARKEANKDTEFTCVKMSFNSLVENNYLNGGIQEIVLNINKICFLSYQLLNYHFTRLIQEKKPLPEITQNLFYQACSTVSVMRERKEKIDTTDEMYISFSQYKEHLGDLPFRDRMGNIINNLNRQQITMANNHLSLNFYKRFHKYLELKTGENRKAVIYKWLKDIYALEYKGKNFFILKMRQWLKYIPTEENIKKHSNHFISVYYKILQEFEKYPYMKGVRTFNLLPTKNSFTLSAIEICSSCLKDIISYFTKQPVPKDFDENKLVYWYELFKIEKYETKERKFAYTIYTDGKVGVVRLRKPKFEAPKAKDVKKINYEQLVGIDPGVRSLQTSCNDEGRVIETTTPSYRHDCKMKYACKKREMWYKNWEHYEMWRNIPSFKTTSLERMRNYFKYVYPHINVIFQFHLYKNFRGLSFRSYCRGKATLHKICESIVGNKKTLVGFGDFSQQHGLVKKHPTAPIKKFKNELRKYCDVVDVDEYNTSKTCNCCHKPIELYKNKVIRKMRDGTYTKARLSQINSVIRCKLNECKLCCMDRDINASKNILYLLKLQKAGKKRPECFLPYSKEEVQPIIINCDTPSGR</sequence>
<accession>A0A6C0DJL7</accession>
<evidence type="ECO:0000259" key="2">
    <source>
        <dbReference type="Pfam" id="PF07282"/>
    </source>
</evidence>
<reference evidence="3" key="1">
    <citation type="journal article" date="2020" name="Nature">
        <title>Giant virus diversity and host interactions through global metagenomics.</title>
        <authorList>
            <person name="Schulz F."/>
            <person name="Roux S."/>
            <person name="Paez-Espino D."/>
            <person name="Jungbluth S."/>
            <person name="Walsh D.A."/>
            <person name="Denef V.J."/>
            <person name="McMahon K.D."/>
            <person name="Konstantinidis K.T."/>
            <person name="Eloe-Fadrosh E.A."/>
            <person name="Kyrpides N.C."/>
            <person name="Woyke T."/>
        </authorList>
    </citation>
    <scope>NUCLEOTIDE SEQUENCE</scope>
    <source>
        <strain evidence="3">GVMAG-M-3300023174-24</strain>
    </source>
</reference>
<evidence type="ECO:0000313" key="3">
    <source>
        <dbReference type="EMBL" id="QHT17126.1"/>
    </source>
</evidence>
<dbReference type="Pfam" id="PF07282">
    <property type="entry name" value="Cas12f1-like_TNB"/>
    <property type="match status" value="1"/>
</dbReference>
<feature type="domain" description="Cas12f1-like TNB" evidence="2">
    <location>
        <begin position="495"/>
        <end position="566"/>
    </location>
</feature>